<name>A0ABR0W258_REHGL</name>
<dbReference type="Pfam" id="PF09495">
    <property type="entry name" value="DUF2462"/>
    <property type="match status" value="1"/>
</dbReference>
<dbReference type="Proteomes" id="UP001318860">
    <property type="component" value="Unassembled WGS sequence"/>
</dbReference>
<proteinExistence type="predicted"/>
<gene>
    <name evidence="2" type="ORF">DH2020_025841</name>
</gene>
<accession>A0ABR0W258</accession>
<protein>
    <submittedName>
        <fullName evidence="2">Uncharacterized protein</fullName>
    </submittedName>
</protein>
<reference evidence="2 3" key="1">
    <citation type="journal article" date="2021" name="Comput. Struct. Biotechnol. J.">
        <title>De novo genome assembly of the potent medicinal plant Rehmannia glutinosa using nanopore technology.</title>
        <authorList>
            <person name="Ma L."/>
            <person name="Dong C."/>
            <person name="Song C."/>
            <person name="Wang X."/>
            <person name="Zheng X."/>
            <person name="Niu Y."/>
            <person name="Chen S."/>
            <person name="Feng W."/>
        </authorList>
    </citation>
    <scope>NUCLEOTIDE SEQUENCE [LARGE SCALE GENOMIC DNA]</scope>
    <source>
        <strain evidence="2">DH-2019</strain>
    </source>
</reference>
<dbReference type="PANTHER" id="PTHR36769:SF1">
    <property type="entry name" value="2,3-BISPHOSPHOGLYCERATE-DEPENDENT PHOSPHOGLYCERATE MUTASE"/>
    <property type="match status" value="1"/>
</dbReference>
<evidence type="ECO:0000313" key="2">
    <source>
        <dbReference type="EMBL" id="KAK6140414.1"/>
    </source>
</evidence>
<dbReference type="PANTHER" id="PTHR36769">
    <property type="entry name" value="2,3-BISPHOSPHOGLYCERATE-DEPENDENT PHOSPHOGLYCERATE MUTASE"/>
    <property type="match status" value="1"/>
</dbReference>
<sequence>MWQKRNLLKGQQRKKSIPPSCHGETSRTRKGTRVVKPSKETKEMDADAESSKFINNCNEEKAATAAIEDGGESSIIKSQPDSASGAK</sequence>
<evidence type="ECO:0000256" key="1">
    <source>
        <dbReference type="SAM" id="MobiDB-lite"/>
    </source>
</evidence>
<comment type="caution">
    <text evidence="2">The sequence shown here is derived from an EMBL/GenBank/DDBJ whole genome shotgun (WGS) entry which is preliminary data.</text>
</comment>
<organism evidence="2 3">
    <name type="scientific">Rehmannia glutinosa</name>
    <name type="common">Chinese foxglove</name>
    <dbReference type="NCBI Taxonomy" id="99300"/>
    <lineage>
        <taxon>Eukaryota</taxon>
        <taxon>Viridiplantae</taxon>
        <taxon>Streptophyta</taxon>
        <taxon>Embryophyta</taxon>
        <taxon>Tracheophyta</taxon>
        <taxon>Spermatophyta</taxon>
        <taxon>Magnoliopsida</taxon>
        <taxon>eudicotyledons</taxon>
        <taxon>Gunneridae</taxon>
        <taxon>Pentapetalae</taxon>
        <taxon>asterids</taxon>
        <taxon>lamiids</taxon>
        <taxon>Lamiales</taxon>
        <taxon>Orobanchaceae</taxon>
        <taxon>Rehmannieae</taxon>
        <taxon>Rehmannia</taxon>
    </lineage>
</organism>
<feature type="compositionally biased region" description="Polar residues" evidence="1">
    <location>
        <begin position="75"/>
        <end position="87"/>
    </location>
</feature>
<dbReference type="InterPro" id="IPR019034">
    <property type="entry name" value="UPF0390"/>
</dbReference>
<feature type="region of interest" description="Disordered" evidence="1">
    <location>
        <begin position="1"/>
        <end position="87"/>
    </location>
</feature>
<evidence type="ECO:0000313" key="3">
    <source>
        <dbReference type="Proteomes" id="UP001318860"/>
    </source>
</evidence>
<keyword evidence="3" id="KW-1185">Reference proteome</keyword>
<dbReference type="EMBL" id="JABTTQ020000332">
    <property type="protein sequence ID" value="KAK6140414.1"/>
    <property type="molecule type" value="Genomic_DNA"/>
</dbReference>